<keyword evidence="2" id="KW-0472">Membrane</keyword>
<dbReference type="AlphaFoldDB" id="A0A2T0S3R3"/>
<organism evidence="3 4">
    <name type="scientific">Pseudosporangium ferrugineum</name>
    <dbReference type="NCBI Taxonomy" id="439699"/>
    <lineage>
        <taxon>Bacteria</taxon>
        <taxon>Bacillati</taxon>
        <taxon>Actinomycetota</taxon>
        <taxon>Actinomycetes</taxon>
        <taxon>Micromonosporales</taxon>
        <taxon>Micromonosporaceae</taxon>
        <taxon>Pseudosporangium</taxon>
    </lineage>
</organism>
<gene>
    <name evidence="3" type="ORF">CLV70_10999</name>
</gene>
<feature type="compositionally biased region" description="Basic and acidic residues" evidence="1">
    <location>
        <begin position="411"/>
        <end position="422"/>
    </location>
</feature>
<feature type="compositionally biased region" description="Low complexity" evidence="1">
    <location>
        <begin position="388"/>
        <end position="404"/>
    </location>
</feature>
<protein>
    <submittedName>
        <fullName evidence="3">Uncharacterized protein</fullName>
    </submittedName>
</protein>
<evidence type="ECO:0000256" key="2">
    <source>
        <dbReference type="SAM" id="Phobius"/>
    </source>
</evidence>
<keyword evidence="2" id="KW-1133">Transmembrane helix</keyword>
<evidence type="ECO:0000313" key="4">
    <source>
        <dbReference type="Proteomes" id="UP000239209"/>
    </source>
</evidence>
<sequence>MGPRTLWRMSEADSEAIGAGRAASRGIVLAATGLVWAAAMLWSARATITGRVDAEMEVTSTAYAMPGAVSAALVAGAAVALALVGFFPRTGRTGRFLLAIGGGLAVGLLGALSIITINTEGWIYAVVGGTIAAAATIGGALAGFRYPRVTAAVCWGAIAVFLAGVVLTFLQDDLLPVFGAADTSSSQATAAGYFGFAQGVLGGLAAGLIGYRLLRRARHRTGSDLKWPLYALTGAGPGLLLVVGEILTRTAGSRVLELAGRVSELELTVQQMLSGSRLNNGLIVLFVGAFTAMVAVGRTLGSPATDPTGPDDDPAGSEPAPPEPTAPAAAAPAAAVAAAPGAGQPAAPVAAAPGAGQPAAAVAATPGAGQPAAAVAAAPGAGQPAAAVAATPGAGEQAAAVQAGDSADSEETARGGDAEPVRSVRRAR</sequence>
<feature type="transmembrane region" description="Helical" evidence="2">
    <location>
        <begin position="190"/>
        <end position="211"/>
    </location>
</feature>
<proteinExistence type="predicted"/>
<dbReference type="Proteomes" id="UP000239209">
    <property type="component" value="Unassembled WGS sequence"/>
</dbReference>
<feature type="transmembrane region" description="Helical" evidence="2">
    <location>
        <begin position="64"/>
        <end position="84"/>
    </location>
</feature>
<feature type="transmembrane region" description="Helical" evidence="2">
    <location>
        <begin position="121"/>
        <end position="142"/>
    </location>
</feature>
<accession>A0A2T0S3R3</accession>
<feature type="transmembrane region" description="Helical" evidence="2">
    <location>
        <begin position="282"/>
        <end position="301"/>
    </location>
</feature>
<keyword evidence="4" id="KW-1185">Reference proteome</keyword>
<dbReference type="EMBL" id="PVZG01000009">
    <property type="protein sequence ID" value="PRY27943.1"/>
    <property type="molecule type" value="Genomic_DNA"/>
</dbReference>
<reference evidence="3 4" key="1">
    <citation type="submission" date="2018-03" db="EMBL/GenBank/DDBJ databases">
        <title>Genomic Encyclopedia of Archaeal and Bacterial Type Strains, Phase II (KMG-II): from individual species to whole genera.</title>
        <authorList>
            <person name="Goeker M."/>
        </authorList>
    </citation>
    <scope>NUCLEOTIDE SEQUENCE [LARGE SCALE GENOMIC DNA]</scope>
    <source>
        <strain evidence="3 4">DSM 45348</strain>
    </source>
</reference>
<name>A0A2T0S3R3_9ACTN</name>
<feature type="transmembrane region" description="Helical" evidence="2">
    <location>
        <begin position="26"/>
        <end position="44"/>
    </location>
</feature>
<evidence type="ECO:0000256" key="1">
    <source>
        <dbReference type="SAM" id="MobiDB-lite"/>
    </source>
</evidence>
<comment type="caution">
    <text evidence="3">The sequence shown here is derived from an EMBL/GenBank/DDBJ whole genome shotgun (WGS) entry which is preliminary data.</text>
</comment>
<evidence type="ECO:0000313" key="3">
    <source>
        <dbReference type="EMBL" id="PRY27943.1"/>
    </source>
</evidence>
<feature type="region of interest" description="Disordered" evidence="1">
    <location>
        <begin position="301"/>
        <end position="333"/>
    </location>
</feature>
<feature type="transmembrane region" description="Helical" evidence="2">
    <location>
        <begin position="149"/>
        <end position="170"/>
    </location>
</feature>
<feature type="transmembrane region" description="Helical" evidence="2">
    <location>
        <begin position="96"/>
        <end position="115"/>
    </location>
</feature>
<keyword evidence="2" id="KW-0812">Transmembrane</keyword>
<feature type="region of interest" description="Disordered" evidence="1">
    <location>
        <begin position="388"/>
        <end position="428"/>
    </location>
</feature>